<proteinExistence type="predicted"/>
<evidence type="ECO:0000313" key="4">
    <source>
        <dbReference type="EMBL" id="KAF5584429.1"/>
    </source>
</evidence>
<dbReference type="PANTHER" id="PTHR33630">
    <property type="entry name" value="CUTINASE RV1984C-RELATED-RELATED"/>
    <property type="match status" value="1"/>
</dbReference>
<dbReference type="InterPro" id="IPR029058">
    <property type="entry name" value="AB_hydrolase_fold"/>
</dbReference>
<feature type="signal peptide" evidence="3">
    <location>
        <begin position="1"/>
        <end position="15"/>
    </location>
</feature>
<dbReference type="Pfam" id="PF01083">
    <property type="entry name" value="Cutinase"/>
    <property type="match status" value="1"/>
</dbReference>
<dbReference type="Gene3D" id="3.40.50.1820">
    <property type="entry name" value="alpha/beta hydrolase"/>
    <property type="match status" value="1"/>
</dbReference>
<dbReference type="EMBL" id="JAAOAS010000225">
    <property type="protein sequence ID" value="KAF5584429.1"/>
    <property type="molecule type" value="Genomic_DNA"/>
</dbReference>
<dbReference type="PANTHER" id="PTHR33630:SF9">
    <property type="entry name" value="CUTINASE 4"/>
    <property type="match status" value="1"/>
</dbReference>
<evidence type="ECO:0000256" key="2">
    <source>
        <dbReference type="ARBA" id="ARBA00023157"/>
    </source>
</evidence>
<evidence type="ECO:0000256" key="3">
    <source>
        <dbReference type="SAM" id="SignalP"/>
    </source>
</evidence>
<organism evidence="4 5">
    <name type="scientific">Fusarium pseudocircinatum</name>
    <dbReference type="NCBI Taxonomy" id="56676"/>
    <lineage>
        <taxon>Eukaryota</taxon>
        <taxon>Fungi</taxon>
        <taxon>Dikarya</taxon>
        <taxon>Ascomycota</taxon>
        <taxon>Pezizomycotina</taxon>
        <taxon>Sordariomycetes</taxon>
        <taxon>Hypocreomycetidae</taxon>
        <taxon>Hypocreales</taxon>
        <taxon>Nectriaceae</taxon>
        <taxon>Fusarium</taxon>
        <taxon>Fusarium fujikuroi species complex</taxon>
    </lineage>
</organism>
<dbReference type="InterPro" id="IPR000675">
    <property type="entry name" value="Cutinase/axe"/>
</dbReference>
<dbReference type="Proteomes" id="UP000546213">
    <property type="component" value="Unassembled WGS sequence"/>
</dbReference>
<sequence length="254" mass="28011">MRFIALAGFLAISTAAPTSNTNCAHGLKLFIARGTGEKLGSTVMDPIAQKIAERVLYSDTWNIPYPATFNNPQYIASAGNGTTMVREALEEYSNMCPNSKMALMGWSRGAQIISNNLCGTPAAWRIFWGQNVSLHSTSLEPLSDEIRKKIVAVVLFGDPTHRGDASYARGNVTGNGIFYRNDYSDCEALGTRIRDYCLENDPYCDSGYQADPDVHYKYFEMYKDEVVEYVKSLPANGGVLCYKVSKGQSLHTGH</sequence>
<name>A0A8H5L161_9HYPO</name>
<dbReference type="OrthoDB" id="6020543at2759"/>
<gene>
    <name evidence="4" type="ORF">FPCIR_8658</name>
</gene>
<reference evidence="4 5" key="1">
    <citation type="submission" date="2020-05" db="EMBL/GenBank/DDBJ databases">
        <title>Identification and distribution of gene clusters putatively required for synthesis of sphingolipid metabolism inhibitors in phylogenetically diverse species of the filamentous fungus Fusarium.</title>
        <authorList>
            <person name="Kim H.-S."/>
            <person name="Busman M."/>
            <person name="Brown D.W."/>
            <person name="Divon H."/>
            <person name="Uhlig S."/>
            <person name="Proctor R.H."/>
        </authorList>
    </citation>
    <scope>NUCLEOTIDE SEQUENCE [LARGE SCALE GENOMIC DNA]</scope>
    <source>
        <strain evidence="4 5">NRRL 36939</strain>
    </source>
</reference>
<accession>A0A8H5L161</accession>
<evidence type="ECO:0000256" key="1">
    <source>
        <dbReference type="ARBA" id="ARBA00022801"/>
    </source>
</evidence>
<protein>
    <submittedName>
        <fullName evidence="4">Acetylxylan esterase</fullName>
    </submittedName>
</protein>
<comment type="caution">
    <text evidence="4">The sequence shown here is derived from an EMBL/GenBank/DDBJ whole genome shotgun (WGS) entry which is preliminary data.</text>
</comment>
<dbReference type="SMART" id="SM01110">
    <property type="entry name" value="Cutinase"/>
    <property type="match status" value="1"/>
</dbReference>
<dbReference type="AlphaFoldDB" id="A0A8H5L161"/>
<keyword evidence="5" id="KW-1185">Reference proteome</keyword>
<keyword evidence="3" id="KW-0732">Signal</keyword>
<keyword evidence="2" id="KW-1015">Disulfide bond</keyword>
<feature type="chain" id="PRO_5034914502" evidence="3">
    <location>
        <begin position="16"/>
        <end position="254"/>
    </location>
</feature>
<dbReference type="SUPFAM" id="SSF53474">
    <property type="entry name" value="alpha/beta-Hydrolases"/>
    <property type="match status" value="1"/>
</dbReference>
<dbReference type="GO" id="GO:0052689">
    <property type="term" value="F:carboxylic ester hydrolase activity"/>
    <property type="evidence" value="ECO:0007669"/>
    <property type="project" value="UniProtKB-ARBA"/>
</dbReference>
<evidence type="ECO:0000313" key="5">
    <source>
        <dbReference type="Proteomes" id="UP000546213"/>
    </source>
</evidence>
<keyword evidence="1" id="KW-0378">Hydrolase</keyword>